<protein>
    <recommendedName>
        <fullName evidence="7">peptidoglycan glycosyltransferase</fullName>
        <ecNumber evidence="7">2.4.99.28</ecNumber>
    </recommendedName>
</protein>
<dbReference type="RefSeq" id="WP_248995022.1">
    <property type="nucleotide sequence ID" value="NZ_JAKIKP010000003.1"/>
</dbReference>
<dbReference type="SUPFAM" id="SSF53955">
    <property type="entry name" value="Lysozyme-like"/>
    <property type="match status" value="1"/>
</dbReference>
<dbReference type="InterPro" id="IPR036950">
    <property type="entry name" value="PBP_transglycosylase"/>
</dbReference>
<dbReference type="PANTHER" id="PTHR32282:SF24">
    <property type="entry name" value="GLYCOSYL TRANSFERASE FAMILY 51 DOMAIN-CONTAINING PROTEIN"/>
    <property type="match status" value="1"/>
</dbReference>
<evidence type="ECO:0000256" key="3">
    <source>
        <dbReference type="ARBA" id="ARBA00022670"/>
    </source>
</evidence>
<dbReference type="Gene3D" id="1.10.3810.10">
    <property type="entry name" value="Biosynthetic peptidoglycan transglycosylase-like"/>
    <property type="match status" value="1"/>
</dbReference>
<dbReference type="Proteomes" id="UP001139333">
    <property type="component" value="Unassembled WGS sequence"/>
</dbReference>
<dbReference type="Pfam" id="PF00912">
    <property type="entry name" value="Transgly"/>
    <property type="match status" value="1"/>
</dbReference>
<evidence type="ECO:0000256" key="2">
    <source>
        <dbReference type="ARBA" id="ARBA00022645"/>
    </source>
</evidence>
<feature type="domain" description="Glycosyl transferase family 51" evidence="10">
    <location>
        <begin position="156"/>
        <end position="305"/>
    </location>
</feature>
<dbReference type="PANTHER" id="PTHR32282">
    <property type="entry name" value="BINDING PROTEIN TRANSPEPTIDASE, PUTATIVE-RELATED"/>
    <property type="match status" value="1"/>
</dbReference>
<keyword evidence="9" id="KW-0472">Membrane</keyword>
<comment type="pathway">
    <text evidence="1">Cell wall biogenesis; peptidoglycan biosynthesis.</text>
</comment>
<evidence type="ECO:0000256" key="5">
    <source>
        <dbReference type="ARBA" id="ARBA00022679"/>
    </source>
</evidence>
<keyword evidence="9" id="KW-1133">Transmembrane helix</keyword>
<keyword evidence="6" id="KW-0511">Multifunctional enzyme</keyword>
<reference evidence="11" key="1">
    <citation type="submission" date="2022-01" db="EMBL/GenBank/DDBJ databases">
        <title>Whole genome-based taxonomy of the Shewanellaceae.</title>
        <authorList>
            <person name="Martin-Rodriguez A.J."/>
        </authorList>
    </citation>
    <scope>NUCLEOTIDE SEQUENCE</scope>
    <source>
        <strain evidence="11">DSM 16422</strain>
    </source>
</reference>
<evidence type="ECO:0000256" key="4">
    <source>
        <dbReference type="ARBA" id="ARBA00022676"/>
    </source>
</evidence>
<evidence type="ECO:0000256" key="9">
    <source>
        <dbReference type="SAM" id="Phobius"/>
    </source>
</evidence>
<gene>
    <name evidence="11" type="ORF">L2672_06515</name>
</gene>
<dbReference type="GO" id="GO:0009252">
    <property type="term" value="P:peptidoglycan biosynthetic process"/>
    <property type="evidence" value="ECO:0007669"/>
    <property type="project" value="TreeGrafter"/>
</dbReference>
<dbReference type="Gene3D" id="3.40.710.10">
    <property type="entry name" value="DD-peptidase/beta-lactamase superfamily"/>
    <property type="match status" value="1"/>
</dbReference>
<keyword evidence="5" id="KW-0808">Transferase</keyword>
<organism evidence="11 12">
    <name type="scientific">Shewanella gaetbuli</name>
    <dbReference type="NCBI Taxonomy" id="220752"/>
    <lineage>
        <taxon>Bacteria</taxon>
        <taxon>Pseudomonadati</taxon>
        <taxon>Pseudomonadota</taxon>
        <taxon>Gammaproteobacteria</taxon>
        <taxon>Alteromonadales</taxon>
        <taxon>Shewanellaceae</taxon>
        <taxon>Shewanella</taxon>
    </lineage>
</organism>
<evidence type="ECO:0000313" key="11">
    <source>
        <dbReference type="EMBL" id="MCL1142347.1"/>
    </source>
</evidence>
<dbReference type="EC" id="2.4.99.28" evidence="7"/>
<keyword evidence="3" id="KW-0378">Hydrolase</keyword>
<comment type="catalytic activity">
    <reaction evidence="8">
        <text>[GlcNAc-(1-&gt;4)-Mur2Ac(oyl-L-Ala-gamma-D-Glu-L-Lys-D-Ala-D-Ala)](n)-di-trans,octa-cis-undecaprenyl diphosphate + beta-D-GlcNAc-(1-&gt;4)-Mur2Ac(oyl-L-Ala-gamma-D-Glu-L-Lys-D-Ala-D-Ala)-di-trans,octa-cis-undecaprenyl diphosphate = [GlcNAc-(1-&gt;4)-Mur2Ac(oyl-L-Ala-gamma-D-Glu-L-Lys-D-Ala-D-Ala)](n+1)-di-trans,octa-cis-undecaprenyl diphosphate + di-trans,octa-cis-undecaprenyl diphosphate + H(+)</text>
        <dbReference type="Rhea" id="RHEA:23708"/>
        <dbReference type="Rhea" id="RHEA-COMP:9602"/>
        <dbReference type="Rhea" id="RHEA-COMP:9603"/>
        <dbReference type="ChEBI" id="CHEBI:15378"/>
        <dbReference type="ChEBI" id="CHEBI:58405"/>
        <dbReference type="ChEBI" id="CHEBI:60033"/>
        <dbReference type="ChEBI" id="CHEBI:78435"/>
        <dbReference type="EC" id="2.4.99.28"/>
    </reaction>
</comment>
<evidence type="ECO:0000259" key="10">
    <source>
        <dbReference type="Pfam" id="PF00912"/>
    </source>
</evidence>
<accession>A0A9X1ZJX9</accession>
<evidence type="ECO:0000313" key="12">
    <source>
        <dbReference type="Proteomes" id="UP001139333"/>
    </source>
</evidence>
<keyword evidence="12" id="KW-1185">Reference proteome</keyword>
<dbReference type="InterPro" id="IPR023346">
    <property type="entry name" value="Lysozyme-like_dom_sf"/>
</dbReference>
<evidence type="ECO:0000256" key="7">
    <source>
        <dbReference type="ARBA" id="ARBA00044770"/>
    </source>
</evidence>
<dbReference type="GO" id="GO:0030288">
    <property type="term" value="C:outer membrane-bounded periplasmic space"/>
    <property type="evidence" value="ECO:0007669"/>
    <property type="project" value="TreeGrafter"/>
</dbReference>
<dbReference type="InterPro" id="IPR001264">
    <property type="entry name" value="Glyco_trans_51"/>
</dbReference>
<keyword evidence="3" id="KW-0645">Protease</keyword>
<sequence>MSEPTQDMKFDNYRPKLSSQPKVKKSTRKLKWLLFLLMLIAAIGGFIAYEIKTSYFQSKWLHEYANKLTYQLYPFKTTEVIYPQYGPFDIRHGYTQLPQYIDKLISNGFVIKQQAGFSPLLMEYAQQGFFPPYNEKTQSGLIVKDCRNQTVFNGTYPKRVYQASNEIPQEVMNTLLFIENRQLWNPEPHYNPVIDWPRFAVAVTTKLADIVGIDMPNAGGSTLATQIEKFRHSEFGLTLSIQDKLLQIGSAMVRVYQPSENTLEARKRIAQDYLNTVPLSSAPGFGEVNGIGDGLWAWFKTDFERANALLTPPFKAEETQERGQVFRQIVALMIAQRRPSYYLLQGHDDLESLVDSHLRLLVSAALIDPQLMSAAMVQKLTFNHTRVASNASLNKGVKSIRVSAGQLLSSNLFDLDRLDLTINSTIKGDLQNEVSDYLQGLALPQNAQAAGLLGERLLTTQQLGNVTYSFTLLEKRANANVVRVQSDSSGQPFDINQGSKLELGSTAKLRVLATYLDIVAELQQRFASKTVADLYQVEIDAKDTITRWVVDYLINTRDKNLARMLDAALERRYSASPNERFFTGGGLHVFNNFQSKEDNRNPTLYEALQDSVNLPFVRVMQEIVNYSSSYNNEGSLAQLLKNDKDPRREEYLKAFAKREGGTFVKRFYRKYKSLSNDEKLKKFYQGIQNTESRLAATFRYLEPEKGAKELQDFLSSKIANKTYNNKQINQLYFKYGEDKFNLADQGYIARVHPLELWVLKYLLQQPDASLSATLADSQSTLVGVYSWLFRTRSQSARDQRIKVMLEVEAFLSIHQRWQRMGYPFDFLVPSLGSALGSSGDRPSALAELMGIIQNDGVKLPTRRINKFHFAQHTPYEVELAHPSIDDFEHSKAIQALKPDVAKALKRALTNVVEHGTAKRLKDALLTSSGQPIQIGGKTGTGDNRIATEIKDGRKVASTAMNRTATFVFYLGDNYFGTLTAFVPGAKADDFSFTSALPLQVLKGMLPILTPHLFSEQGGCMDINQMPH</sequence>
<name>A0A9X1ZJX9_9GAMM</name>
<keyword evidence="4" id="KW-0328">Glycosyltransferase</keyword>
<dbReference type="InterPro" id="IPR050396">
    <property type="entry name" value="Glycosyltr_51/Transpeptidase"/>
</dbReference>
<feature type="transmembrane region" description="Helical" evidence="9">
    <location>
        <begin position="32"/>
        <end position="49"/>
    </location>
</feature>
<proteinExistence type="predicted"/>
<evidence type="ECO:0000256" key="8">
    <source>
        <dbReference type="ARBA" id="ARBA00049902"/>
    </source>
</evidence>
<comment type="caution">
    <text evidence="11">The sequence shown here is derived from an EMBL/GenBank/DDBJ whole genome shotgun (WGS) entry which is preliminary data.</text>
</comment>
<dbReference type="SUPFAM" id="SSF56601">
    <property type="entry name" value="beta-lactamase/transpeptidase-like"/>
    <property type="match status" value="2"/>
</dbReference>
<dbReference type="InterPro" id="IPR012338">
    <property type="entry name" value="Beta-lactam/transpept-like"/>
</dbReference>
<dbReference type="GO" id="GO:0006508">
    <property type="term" value="P:proteolysis"/>
    <property type="evidence" value="ECO:0007669"/>
    <property type="project" value="UniProtKB-KW"/>
</dbReference>
<keyword evidence="9" id="KW-0812">Transmembrane</keyword>
<keyword evidence="2" id="KW-0121">Carboxypeptidase</keyword>
<dbReference type="AlphaFoldDB" id="A0A9X1ZJX9"/>
<dbReference type="GO" id="GO:0004180">
    <property type="term" value="F:carboxypeptidase activity"/>
    <property type="evidence" value="ECO:0007669"/>
    <property type="project" value="UniProtKB-KW"/>
</dbReference>
<dbReference type="GO" id="GO:0008955">
    <property type="term" value="F:peptidoglycan glycosyltransferase activity"/>
    <property type="evidence" value="ECO:0007669"/>
    <property type="project" value="UniProtKB-EC"/>
</dbReference>
<evidence type="ECO:0000256" key="1">
    <source>
        <dbReference type="ARBA" id="ARBA00004752"/>
    </source>
</evidence>
<dbReference type="EMBL" id="JAKIKP010000003">
    <property type="protein sequence ID" value="MCL1142347.1"/>
    <property type="molecule type" value="Genomic_DNA"/>
</dbReference>
<evidence type="ECO:0000256" key="6">
    <source>
        <dbReference type="ARBA" id="ARBA00023268"/>
    </source>
</evidence>